<feature type="transmembrane region" description="Helical" evidence="1">
    <location>
        <begin position="137"/>
        <end position="159"/>
    </location>
</feature>
<dbReference type="SUPFAM" id="SSF103473">
    <property type="entry name" value="MFS general substrate transporter"/>
    <property type="match status" value="1"/>
</dbReference>
<feature type="transmembrane region" description="Helical" evidence="1">
    <location>
        <begin position="165"/>
        <end position="186"/>
    </location>
</feature>
<evidence type="ECO:0000313" key="2">
    <source>
        <dbReference type="EMBL" id="HGM58630.1"/>
    </source>
</evidence>
<feature type="transmembrane region" description="Helical" evidence="1">
    <location>
        <begin position="82"/>
        <end position="99"/>
    </location>
</feature>
<feature type="transmembrane region" description="Helical" evidence="1">
    <location>
        <begin position="213"/>
        <end position="233"/>
    </location>
</feature>
<keyword evidence="1" id="KW-0472">Membrane</keyword>
<dbReference type="Gene3D" id="1.20.1250.20">
    <property type="entry name" value="MFS general substrate transporter like domains"/>
    <property type="match status" value="1"/>
</dbReference>
<keyword evidence="1" id="KW-1133">Transmembrane helix</keyword>
<feature type="transmembrane region" description="Helical" evidence="1">
    <location>
        <begin position="361"/>
        <end position="380"/>
    </location>
</feature>
<organism evidence="2">
    <name type="scientific">Staphylothermus marinus</name>
    <dbReference type="NCBI Taxonomy" id="2280"/>
    <lineage>
        <taxon>Archaea</taxon>
        <taxon>Thermoproteota</taxon>
        <taxon>Thermoprotei</taxon>
        <taxon>Desulfurococcales</taxon>
        <taxon>Desulfurococcaceae</taxon>
        <taxon>Staphylothermus</taxon>
    </lineage>
</organism>
<dbReference type="InterPro" id="IPR036259">
    <property type="entry name" value="MFS_trans_sf"/>
</dbReference>
<dbReference type="Pfam" id="PF07690">
    <property type="entry name" value="MFS_1"/>
    <property type="match status" value="1"/>
</dbReference>
<dbReference type="InterPro" id="IPR011701">
    <property type="entry name" value="MFS"/>
</dbReference>
<dbReference type="AlphaFoldDB" id="A0A7C4HBP0"/>
<feature type="transmembrane region" description="Helical" evidence="1">
    <location>
        <begin position="245"/>
        <end position="262"/>
    </location>
</feature>
<keyword evidence="1" id="KW-0812">Transmembrane</keyword>
<reference evidence="2" key="1">
    <citation type="journal article" date="2020" name="mSystems">
        <title>Genome- and Community-Level Interaction Insights into Carbon Utilization and Element Cycling Functions of Hydrothermarchaeota in Hydrothermal Sediment.</title>
        <authorList>
            <person name="Zhou Z."/>
            <person name="Liu Y."/>
            <person name="Xu W."/>
            <person name="Pan J."/>
            <person name="Luo Z.H."/>
            <person name="Li M."/>
        </authorList>
    </citation>
    <scope>NUCLEOTIDE SEQUENCE [LARGE SCALE GENOMIC DNA]</scope>
    <source>
        <strain evidence="2">SpSt-642</strain>
    </source>
</reference>
<gene>
    <name evidence="2" type="ORF">ENU14_03465</name>
</gene>
<sequence>MGMFRIMLRKSSRSFVAYSIASLLGGIAGSIYYTYRTPYVYRTVGETRGAELIAVIVASEQLPGFMALLTGPLADTIGRRKILVLSLATPILYLLIGLVDPSNIPLITFTLSFINVFTSPALSGVVMVLTNRRGRSYSILMSLSSIGWAIGGLFPYFLVTYFGSISVFFVICILHLVTSTLLLIFYPKEIGEKTNIPFNSNMLIIVKHVVRKTYLLCLSAVFANAGLSLFYSVMGLRIYGEVGNLLVYGALLSTLTALAGAIARPFSGLLVDVYNPTMVAMFSILSYYVLDSLIYYTRGYLSMVLWILPIYPFRDTAMTLALARSVELEYQSSLAGVFSALNTLSGLLILFLSRISNGNMFFVYTVHLTLLTLSLITLIFKEIRDRENLGLKEN</sequence>
<feature type="transmembrane region" description="Helical" evidence="1">
    <location>
        <begin position="269"/>
        <end position="289"/>
    </location>
</feature>
<feature type="transmembrane region" description="Helical" evidence="1">
    <location>
        <begin position="105"/>
        <end position="130"/>
    </location>
</feature>
<evidence type="ECO:0000256" key="1">
    <source>
        <dbReference type="SAM" id="Phobius"/>
    </source>
</evidence>
<feature type="transmembrane region" description="Helical" evidence="1">
    <location>
        <begin position="52"/>
        <end position="70"/>
    </location>
</feature>
<dbReference type="GO" id="GO:0022857">
    <property type="term" value="F:transmembrane transporter activity"/>
    <property type="evidence" value="ECO:0007669"/>
    <property type="project" value="InterPro"/>
</dbReference>
<name>A0A7C4HBP0_STAMA</name>
<protein>
    <submittedName>
        <fullName evidence="2">MFS transporter</fullName>
    </submittedName>
</protein>
<proteinExistence type="predicted"/>
<dbReference type="EMBL" id="DTBJ01000024">
    <property type="protein sequence ID" value="HGM58630.1"/>
    <property type="molecule type" value="Genomic_DNA"/>
</dbReference>
<feature type="transmembrane region" description="Helical" evidence="1">
    <location>
        <begin position="334"/>
        <end position="355"/>
    </location>
</feature>
<comment type="caution">
    <text evidence="2">The sequence shown here is derived from an EMBL/GenBank/DDBJ whole genome shotgun (WGS) entry which is preliminary data.</text>
</comment>
<feature type="transmembrane region" description="Helical" evidence="1">
    <location>
        <begin position="295"/>
        <end position="313"/>
    </location>
</feature>
<accession>A0A7C4HBP0</accession>